<feature type="compositionally biased region" description="Acidic residues" evidence="1">
    <location>
        <begin position="447"/>
        <end position="457"/>
    </location>
</feature>
<feature type="compositionally biased region" description="Basic and acidic residues" evidence="1">
    <location>
        <begin position="698"/>
        <end position="707"/>
    </location>
</feature>
<feature type="region of interest" description="Disordered" evidence="1">
    <location>
        <begin position="579"/>
        <end position="707"/>
    </location>
</feature>
<feature type="compositionally biased region" description="Polar residues" evidence="1">
    <location>
        <begin position="528"/>
        <end position="540"/>
    </location>
</feature>
<name>I0YL28_COCSC</name>
<dbReference type="GeneID" id="17037027"/>
<feature type="compositionally biased region" description="Pro residues" evidence="1">
    <location>
        <begin position="316"/>
        <end position="325"/>
    </location>
</feature>
<keyword evidence="4" id="KW-1185">Reference proteome</keyword>
<dbReference type="RefSeq" id="XP_005643641.1">
    <property type="nucleotide sequence ID" value="XM_005643584.1"/>
</dbReference>
<dbReference type="InterPro" id="IPR056398">
    <property type="entry name" value="Tudor_Coilin"/>
</dbReference>
<dbReference type="AlphaFoldDB" id="I0YL28"/>
<proteinExistence type="predicted"/>
<dbReference type="PANTHER" id="PTHR15197:SF0">
    <property type="entry name" value="COILIN"/>
    <property type="match status" value="1"/>
</dbReference>
<evidence type="ECO:0000259" key="2">
    <source>
        <dbReference type="Pfam" id="PF23086"/>
    </source>
</evidence>
<feature type="compositionally biased region" description="Low complexity" evidence="1">
    <location>
        <begin position="587"/>
        <end position="602"/>
    </location>
</feature>
<organism evidence="3 4">
    <name type="scientific">Coccomyxa subellipsoidea (strain C-169)</name>
    <name type="common">Green microalga</name>
    <dbReference type="NCBI Taxonomy" id="574566"/>
    <lineage>
        <taxon>Eukaryota</taxon>
        <taxon>Viridiplantae</taxon>
        <taxon>Chlorophyta</taxon>
        <taxon>core chlorophytes</taxon>
        <taxon>Trebouxiophyceae</taxon>
        <taxon>Trebouxiophyceae incertae sedis</taxon>
        <taxon>Coccomyxaceae</taxon>
        <taxon>Coccomyxa</taxon>
        <taxon>Coccomyxa subellipsoidea</taxon>
    </lineage>
</organism>
<feature type="compositionally biased region" description="Polar residues" evidence="1">
    <location>
        <begin position="619"/>
        <end position="638"/>
    </location>
</feature>
<dbReference type="eggNOG" id="ENOG502R27M">
    <property type="taxonomic scope" value="Eukaryota"/>
</dbReference>
<dbReference type="InterPro" id="IPR024822">
    <property type="entry name" value="Coilin"/>
</dbReference>
<reference evidence="3 4" key="1">
    <citation type="journal article" date="2012" name="Genome Biol.">
        <title>The genome of the polar eukaryotic microalga coccomyxa subellipsoidea reveals traits of cold adaptation.</title>
        <authorList>
            <person name="Blanc G."/>
            <person name="Agarkova I."/>
            <person name="Grimwood J."/>
            <person name="Kuo A."/>
            <person name="Brueggeman A."/>
            <person name="Dunigan D."/>
            <person name="Gurnon J."/>
            <person name="Ladunga I."/>
            <person name="Lindquist E."/>
            <person name="Lucas S."/>
            <person name="Pangilinan J."/>
            <person name="Proschold T."/>
            <person name="Salamov A."/>
            <person name="Schmutz J."/>
            <person name="Weeks D."/>
            <person name="Yamada T."/>
            <person name="Claverie J.M."/>
            <person name="Grigoriev I."/>
            <person name="Van Etten J."/>
            <person name="Lomsadze A."/>
            <person name="Borodovsky M."/>
        </authorList>
    </citation>
    <scope>NUCLEOTIDE SEQUENCE [LARGE SCALE GENOMIC DNA]</scope>
    <source>
        <strain evidence="3 4">C-169</strain>
    </source>
</reference>
<evidence type="ECO:0000313" key="4">
    <source>
        <dbReference type="Proteomes" id="UP000007264"/>
    </source>
</evidence>
<evidence type="ECO:0000256" key="1">
    <source>
        <dbReference type="SAM" id="MobiDB-lite"/>
    </source>
</evidence>
<feature type="region of interest" description="Disordered" evidence="1">
    <location>
        <begin position="98"/>
        <end position="354"/>
    </location>
</feature>
<dbReference type="Proteomes" id="UP000007264">
    <property type="component" value="Unassembled WGS sequence"/>
</dbReference>
<feature type="compositionally biased region" description="Low complexity" evidence="1">
    <location>
        <begin position="136"/>
        <end position="146"/>
    </location>
</feature>
<protein>
    <recommendedName>
        <fullName evidence="2">Coilin tudor domain-containing protein</fullName>
    </recommendedName>
</protein>
<dbReference type="KEGG" id="csl:COCSUDRAFT_59584"/>
<feature type="compositionally biased region" description="Basic and acidic residues" evidence="1">
    <location>
        <begin position="264"/>
        <end position="274"/>
    </location>
</feature>
<dbReference type="Pfam" id="PF23086">
    <property type="entry name" value="Tudor_Coilin"/>
    <property type="match status" value="1"/>
</dbReference>
<sequence>MTQRVSEIANEFGIPASTKLRLCVNGYAAPPQGPGSLLRDNDTVNVAPVPTLLTELGSDLEAAVRSAVASGPVKEALSQLLAAAQTLGGDSRQHASAGAMVVSAGKKAAKAEKEPQAAEQPSKPKKKRERAEAAEDAAALNSPAAPAKKKKKRPAGTKGDTQPAAADKEPPAKPILPAAGKLMRSRPKNTSSGDDDSADVSDSEEEAGTAGKGPSRSARRKKLKRQLRRQGVLDASLKQPGAAAAAVREWREEEAPPAPQALPKRGDTWAKSRTDVQFMQEGHVYFPDSDDEEGIGGGNRRMDRAQNGQPERPIPRKLPGPPPRLYPSAAPEEPKPVRTQKQAPSKPVDAGPKTDAEFEALQRVELYPIEGDIIAYRLLHISADWTPQVSEWRKGRVIDLDEQNKVLTVEPWPDSSVHPLTGPRQPSPTGHETWSELDALQPHESGGEAEEEEEEGEQPPSDYNEDGVLVTALTSFCDMRLIRGYSPAKEQGAQPNDPEQAQPANGEKSGGADGMVISKGPSADGPSHQGTQHPHSTPLTANEHPSGLANGGPNLGPPKPGGTVVQSVGDWAAIAAQLKRRREELAAQKSSSAQAASPSVSKILTPGVSSASRDPAPEATQQPSAEGNGTTALQSASQGREPGFAVASEEQTESGRAVDAAAQTPKSQVIGSGIGTPGAAKPRPGVRSSAIGPLLARLRREATSGKG</sequence>
<dbReference type="EMBL" id="AGSI01000020">
    <property type="protein sequence ID" value="EIE19097.1"/>
    <property type="molecule type" value="Genomic_DNA"/>
</dbReference>
<dbReference type="GO" id="GO:0030620">
    <property type="term" value="F:U2 snRNA binding"/>
    <property type="evidence" value="ECO:0007669"/>
    <property type="project" value="TreeGrafter"/>
</dbReference>
<dbReference type="GO" id="GO:0030619">
    <property type="term" value="F:U1 snRNA binding"/>
    <property type="evidence" value="ECO:0007669"/>
    <property type="project" value="TreeGrafter"/>
</dbReference>
<accession>I0YL28</accession>
<dbReference type="OrthoDB" id="74813at2759"/>
<gene>
    <name evidence="3" type="ORF">COCSUDRAFT_59584</name>
</gene>
<feature type="region of interest" description="Disordered" evidence="1">
    <location>
        <begin position="486"/>
        <end position="566"/>
    </location>
</feature>
<dbReference type="GO" id="GO:0015030">
    <property type="term" value="C:Cajal body"/>
    <property type="evidence" value="ECO:0007669"/>
    <property type="project" value="TreeGrafter"/>
</dbReference>
<feature type="compositionally biased region" description="Basic residues" evidence="1">
    <location>
        <begin position="217"/>
        <end position="228"/>
    </location>
</feature>
<feature type="domain" description="Coilin tudor" evidence="2">
    <location>
        <begin position="356"/>
        <end position="418"/>
    </location>
</feature>
<evidence type="ECO:0000313" key="3">
    <source>
        <dbReference type="EMBL" id="EIE19097.1"/>
    </source>
</evidence>
<dbReference type="PANTHER" id="PTHR15197">
    <property type="entry name" value="COILIN P80"/>
    <property type="match status" value="1"/>
</dbReference>
<feature type="compositionally biased region" description="Polar residues" evidence="1">
    <location>
        <begin position="493"/>
        <end position="503"/>
    </location>
</feature>
<feature type="region of interest" description="Disordered" evidence="1">
    <location>
        <begin position="410"/>
        <end position="465"/>
    </location>
</feature>
<feature type="compositionally biased region" description="Acidic residues" evidence="1">
    <location>
        <begin position="193"/>
        <end position="207"/>
    </location>
</feature>
<dbReference type="GO" id="GO:0000387">
    <property type="term" value="P:spliceosomal snRNP assembly"/>
    <property type="evidence" value="ECO:0007669"/>
    <property type="project" value="TreeGrafter"/>
</dbReference>
<comment type="caution">
    <text evidence="3">The sequence shown here is derived from an EMBL/GenBank/DDBJ whole genome shotgun (WGS) entry which is preliminary data.</text>
</comment>